<dbReference type="InterPro" id="IPR007278">
    <property type="entry name" value="DUF397"/>
</dbReference>
<dbReference type="Proteomes" id="UP001499895">
    <property type="component" value="Unassembled WGS sequence"/>
</dbReference>
<dbReference type="Pfam" id="PF04149">
    <property type="entry name" value="DUF397"/>
    <property type="match status" value="1"/>
</dbReference>
<evidence type="ECO:0000313" key="3">
    <source>
        <dbReference type="Proteomes" id="UP001499895"/>
    </source>
</evidence>
<gene>
    <name evidence="2" type="ORF">GCM10009544_30640</name>
</gene>
<protein>
    <recommendedName>
        <fullName evidence="1">DUF397 domain-containing protein</fullName>
    </recommendedName>
</protein>
<reference evidence="3" key="1">
    <citation type="journal article" date="2019" name="Int. J. Syst. Evol. Microbiol.">
        <title>The Global Catalogue of Microorganisms (GCM) 10K type strain sequencing project: providing services to taxonomists for standard genome sequencing and annotation.</title>
        <authorList>
            <consortium name="The Broad Institute Genomics Platform"/>
            <consortium name="The Broad Institute Genome Sequencing Center for Infectious Disease"/>
            <person name="Wu L."/>
            <person name="Ma J."/>
        </authorList>
    </citation>
    <scope>NUCLEOTIDE SEQUENCE [LARGE SCALE GENOMIC DNA]</scope>
    <source>
        <strain evidence="3">JCM 10649</strain>
    </source>
</reference>
<dbReference type="RefSeq" id="WP_344090589.1">
    <property type="nucleotide sequence ID" value="NZ_BAAAHB010000029.1"/>
</dbReference>
<comment type="caution">
    <text evidence="2">The sequence shown here is derived from an EMBL/GenBank/DDBJ whole genome shotgun (WGS) entry which is preliminary data.</text>
</comment>
<evidence type="ECO:0000313" key="2">
    <source>
        <dbReference type="EMBL" id="GAA0466236.1"/>
    </source>
</evidence>
<feature type="domain" description="DUF397" evidence="1">
    <location>
        <begin position="4"/>
        <end position="54"/>
    </location>
</feature>
<sequence length="65" mass="7207">MTPAWRTSSYCSEGNACLVVITTPDGIRLRESDTPGPTLAFTTHHLARFIRTVKAGRFDREGGRQ</sequence>
<organism evidence="2 3">
    <name type="scientific">Streptomyces stramineus</name>
    <dbReference type="NCBI Taxonomy" id="173861"/>
    <lineage>
        <taxon>Bacteria</taxon>
        <taxon>Bacillati</taxon>
        <taxon>Actinomycetota</taxon>
        <taxon>Actinomycetes</taxon>
        <taxon>Kitasatosporales</taxon>
        <taxon>Streptomycetaceae</taxon>
        <taxon>Streptomyces</taxon>
    </lineage>
</organism>
<proteinExistence type="predicted"/>
<accession>A0ABP3JWW1</accession>
<dbReference type="EMBL" id="BAAAHB010000029">
    <property type="protein sequence ID" value="GAA0466236.1"/>
    <property type="molecule type" value="Genomic_DNA"/>
</dbReference>
<evidence type="ECO:0000259" key="1">
    <source>
        <dbReference type="Pfam" id="PF04149"/>
    </source>
</evidence>
<name>A0ABP3JWW1_9ACTN</name>
<keyword evidence="3" id="KW-1185">Reference proteome</keyword>